<reference evidence="1 2" key="1">
    <citation type="journal article" date="2022" name="Plant J.">
        <title>Chromosome-level genome of Camellia lanceoleosa provides a valuable resource for understanding genome evolution and self-incompatibility.</title>
        <authorList>
            <person name="Gong W."/>
            <person name="Xiao S."/>
            <person name="Wang L."/>
            <person name="Liao Z."/>
            <person name="Chang Y."/>
            <person name="Mo W."/>
            <person name="Hu G."/>
            <person name="Li W."/>
            <person name="Zhao G."/>
            <person name="Zhu H."/>
            <person name="Hu X."/>
            <person name="Ji K."/>
            <person name="Xiang X."/>
            <person name="Song Q."/>
            <person name="Yuan D."/>
            <person name="Jin S."/>
            <person name="Zhang L."/>
        </authorList>
    </citation>
    <scope>NUCLEOTIDE SEQUENCE [LARGE SCALE GENOMIC DNA]</scope>
    <source>
        <strain evidence="1">SQ_2022a</strain>
    </source>
</reference>
<dbReference type="EMBL" id="CM045758">
    <property type="protein sequence ID" value="KAI8028928.1"/>
    <property type="molecule type" value="Genomic_DNA"/>
</dbReference>
<name>A0ACC0IV18_9ERIC</name>
<comment type="caution">
    <text evidence="1">The sequence shown here is derived from an EMBL/GenBank/DDBJ whole genome shotgun (WGS) entry which is preliminary data.</text>
</comment>
<accession>A0ACC0IV18</accession>
<proteinExistence type="predicted"/>
<evidence type="ECO:0000313" key="2">
    <source>
        <dbReference type="Proteomes" id="UP001060215"/>
    </source>
</evidence>
<protein>
    <submittedName>
        <fullName evidence="1">Uncharacterized protein</fullName>
    </submittedName>
</protein>
<dbReference type="Proteomes" id="UP001060215">
    <property type="component" value="Chromosome 1"/>
</dbReference>
<sequence>MKGHILQTTLLESFASFTESISNTKVHDEEALRLTAISIEDFEQVGLDLSWLKQRLDEVKRVIKHTESLTFVYLCESALKVARDKVRELEESLVKAKAKVEVGSRDLPKSLGVDDSVLKDIVEHSHKYFHFAKKSSILNLHSTVFYGL</sequence>
<evidence type="ECO:0000313" key="1">
    <source>
        <dbReference type="EMBL" id="KAI8028928.1"/>
    </source>
</evidence>
<keyword evidence="2" id="KW-1185">Reference proteome</keyword>
<organism evidence="1 2">
    <name type="scientific">Camellia lanceoleosa</name>
    <dbReference type="NCBI Taxonomy" id="1840588"/>
    <lineage>
        <taxon>Eukaryota</taxon>
        <taxon>Viridiplantae</taxon>
        <taxon>Streptophyta</taxon>
        <taxon>Embryophyta</taxon>
        <taxon>Tracheophyta</taxon>
        <taxon>Spermatophyta</taxon>
        <taxon>Magnoliopsida</taxon>
        <taxon>eudicotyledons</taxon>
        <taxon>Gunneridae</taxon>
        <taxon>Pentapetalae</taxon>
        <taxon>asterids</taxon>
        <taxon>Ericales</taxon>
        <taxon>Theaceae</taxon>
        <taxon>Camellia</taxon>
    </lineage>
</organism>
<gene>
    <name evidence="1" type="ORF">LOK49_LG01G00257</name>
</gene>